<dbReference type="SUPFAM" id="SSF158221">
    <property type="entry name" value="YnzC-like"/>
    <property type="match status" value="1"/>
</dbReference>
<feature type="region of interest" description="Disordered" evidence="3">
    <location>
        <begin position="1"/>
        <end position="27"/>
    </location>
</feature>
<comment type="subcellular location">
    <subcellularLocation>
        <location evidence="2">Cytoplasm</location>
    </subcellularLocation>
</comment>
<proteinExistence type="inferred from homology"/>
<dbReference type="PANTHER" id="PTHR37300:SF1">
    <property type="entry name" value="UPF0291 PROTEIN YNZC"/>
    <property type="match status" value="1"/>
</dbReference>
<sequence>MLSEEKLRRIKELSQKKKAGDLTESEQVEREVLHQEYLQAFRQSMRQQLDHLKVIDPEGNDITPNK</sequence>
<dbReference type="Pfam" id="PF05979">
    <property type="entry name" value="DUF896"/>
    <property type="match status" value="1"/>
</dbReference>
<dbReference type="AlphaFoldDB" id="A0A2I1K3Q4"/>
<dbReference type="Gene3D" id="1.10.287.540">
    <property type="entry name" value="Helix hairpin bin"/>
    <property type="match status" value="1"/>
</dbReference>
<protein>
    <recommendedName>
        <fullName evidence="2">UPF0291 protein CYJ57_02295</fullName>
    </recommendedName>
</protein>
<dbReference type="HAMAP" id="MF_01103">
    <property type="entry name" value="UPF0291"/>
    <property type="match status" value="1"/>
</dbReference>
<keyword evidence="1 2" id="KW-0963">Cytoplasm</keyword>
<dbReference type="RefSeq" id="WP_006701384.1">
    <property type="nucleotide sequence ID" value="NZ_PKHE01000004.1"/>
</dbReference>
<evidence type="ECO:0000313" key="4">
    <source>
        <dbReference type="EMBL" id="PKY90284.1"/>
    </source>
</evidence>
<dbReference type="InterPro" id="IPR009242">
    <property type="entry name" value="DUF896"/>
</dbReference>
<evidence type="ECO:0000256" key="3">
    <source>
        <dbReference type="SAM" id="MobiDB-lite"/>
    </source>
</evidence>
<accession>A0A2I1K3Q4</accession>
<name>A0A2I1K3Q4_9LACT</name>
<evidence type="ECO:0000313" key="5">
    <source>
        <dbReference type="Proteomes" id="UP000234384"/>
    </source>
</evidence>
<dbReference type="GO" id="GO:0005737">
    <property type="term" value="C:cytoplasm"/>
    <property type="evidence" value="ECO:0007669"/>
    <property type="project" value="UniProtKB-SubCell"/>
</dbReference>
<dbReference type="EMBL" id="PKHE01000004">
    <property type="protein sequence ID" value="PKY90284.1"/>
    <property type="molecule type" value="Genomic_DNA"/>
</dbReference>
<reference evidence="4 5" key="1">
    <citation type="submission" date="2017-12" db="EMBL/GenBank/DDBJ databases">
        <title>Phylogenetic diversity of female urinary microbiome.</title>
        <authorList>
            <person name="Thomas-White K."/>
            <person name="Wolfe A.J."/>
        </authorList>
    </citation>
    <scope>NUCLEOTIDE SEQUENCE [LARGE SCALE GENOMIC DNA]</scope>
    <source>
        <strain evidence="4 5">UMB0898</strain>
    </source>
</reference>
<comment type="similarity">
    <text evidence="2">Belongs to the UPF0291 family.</text>
</comment>
<dbReference type="OrthoDB" id="390105at2"/>
<dbReference type="Proteomes" id="UP000234384">
    <property type="component" value="Unassembled WGS sequence"/>
</dbReference>
<evidence type="ECO:0000256" key="1">
    <source>
        <dbReference type="ARBA" id="ARBA00022490"/>
    </source>
</evidence>
<dbReference type="PANTHER" id="PTHR37300">
    <property type="entry name" value="UPF0291 PROTEIN CBO2609/CLC_2481"/>
    <property type="match status" value="1"/>
</dbReference>
<evidence type="ECO:0000256" key="2">
    <source>
        <dbReference type="HAMAP-Rule" id="MF_01103"/>
    </source>
</evidence>
<comment type="caution">
    <text evidence="4">The sequence shown here is derived from an EMBL/GenBank/DDBJ whole genome shotgun (WGS) entry which is preliminary data.</text>
</comment>
<organism evidence="4 5">
    <name type="scientific">Falseniella ignava</name>
    <dbReference type="NCBI Taxonomy" id="137730"/>
    <lineage>
        <taxon>Bacteria</taxon>
        <taxon>Bacillati</taxon>
        <taxon>Bacillota</taxon>
        <taxon>Bacilli</taxon>
        <taxon>Lactobacillales</taxon>
        <taxon>Aerococcaceae</taxon>
        <taxon>Falseniella</taxon>
    </lineage>
</organism>
<gene>
    <name evidence="4" type="ORF">CYJ57_02295</name>
</gene>